<comment type="caution">
    <text evidence="7">The sequence shown here is derived from an EMBL/GenBank/DDBJ whole genome shotgun (WGS) entry which is preliminary data.</text>
</comment>
<dbReference type="GO" id="GO:0008677">
    <property type="term" value="F:2-dehydropantoate 2-reductase activity"/>
    <property type="evidence" value="ECO:0007669"/>
    <property type="project" value="TreeGrafter"/>
</dbReference>
<dbReference type="InterPro" id="IPR013752">
    <property type="entry name" value="KPA_reductase"/>
</dbReference>
<keyword evidence="3" id="KW-0560">Oxidoreductase</keyword>
<comment type="similarity">
    <text evidence="1">Belongs to the ketopantoate reductase family.</text>
</comment>
<evidence type="ECO:0000256" key="1">
    <source>
        <dbReference type="ARBA" id="ARBA00007870"/>
    </source>
</evidence>
<dbReference type="InterPro" id="IPR008927">
    <property type="entry name" value="6-PGluconate_DH-like_C_sf"/>
</dbReference>
<gene>
    <name evidence="7" type="ORF">FSARC_12731</name>
</gene>
<evidence type="ECO:0008006" key="9">
    <source>
        <dbReference type="Google" id="ProtNLM"/>
    </source>
</evidence>
<keyword evidence="2" id="KW-0521">NADP</keyword>
<dbReference type="AlphaFoldDB" id="A0A8H4WW68"/>
<dbReference type="PANTHER" id="PTHR43765:SF2">
    <property type="entry name" value="2-DEHYDROPANTOATE 2-REDUCTASE"/>
    <property type="match status" value="1"/>
</dbReference>
<proteinExistence type="inferred from homology"/>
<dbReference type="OrthoDB" id="73846at2759"/>
<dbReference type="SUPFAM" id="SSF48179">
    <property type="entry name" value="6-phosphogluconate dehydrogenase C-terminal domain-like"/>
    <property type="match status" value="1"/>
</dbReference>
<accession>A0A8H4WW68</accession>
<dbReference type="InterPro" id="IPR013328">
    <property type="entry name" value="6PGD_dom2"/>
</dbReference>
<evidence type="ECO:0000259" key="6">
    <source>
        <dbReference type="Pfam" id="PF08546"/>
    </source>
</evidence>
<name>A0A8H4WW68_9HYPO</name>
<evidence type="ECO:0000313" key="8">
    <source>
        <dbReference type="Proteomes" id="UP000622797"/>
    </source>
</evidence>
<evidence type="ECO:0000256" key="2">
    <source>
        <dbReference type="ARBA" id="ARBA00022857"/>
    </source>
</evidence>
<dbReference type="Pfam" id="PF02558">
    <property type="entry name" value="ApbA"/>
    <property type="match status" value="1"/>
</dbReference>
<dbReference type="PANTHER" id="PTHR43765">
    <property type="entry name" value="2-DEHYDROPANTOATE 2-REDUCTASE-RELATED"/>
    <property type="match status" value="1"/>
</dbReference>
<evidence type="ECO:0000256" key="3">
    <source>
        <dbReference type="ARBA" id="ARBA00023002"/>
    </source>
</evidence>
<dbReference type="Gene3D" id="3.40.50.720">
    <property type="entry name" value="NAD(P)-binding Rossmann-like Domain"/>
    <property type="match status" value="1"/>
</dbReference>
<dbReference type="GO" id="GO:0005739">
    <property type="term" value="C:mitochondrion"/>
    <property type="evidence" value="ECO:0007669"/>
    <property type="project" value="TreeGrafter"/>
</dbReference>
<dbReference type="InterPro" id="IPR013332">
    <property type="entry name" value="KPR_N"/>
</dbReference>
<dbReference type="Gene3D" id="1.10.1040.10">
    <property type="entry name" value="N-(1-d-carboxylethyl)-l-norvaline Dehydrogenase, domain 2"/>
    <property type="match status" value="1"/>
</dbReference>
<evidence type="ECO:0000259" key="5">
    <source>
        <dbReference type="Pfam" id="PF02558"/>
    </source>
</evidence>
<feature type="domain" description="Ketopantoate reductase N-terminal" evidence="5">
    <location>
        <begin position="124"/>
        <end position="276"/>
    </location>
</feature>
<dbReference type="EMBL" id="JABEXW010000892">
    <property type="protein sequence ID" value="KAF4952099.1"/>
    <property type="molecule type" value="Genomic_DNA"/>
</dbReference>
<reference evidence="7" key="1">
    <citation type="journal article" date="2020" name="BMC Genomics">
        <title>Correction to: Identification and distribution of gene clusters required for synthesis of sphingolipid metabolism inhibitors in diverse species of the filamentous fungus Fusarium.</title>
        <authorList>
            <person name="Kim H.S."/>
            <person name="Lohmar J.M."/>
            <person name="Busman M."/>
            <person name="Brown D.W."/>
            <person name="Naumann T.A."/>
            <person name="Divon H.H."/>
            <person name="Lysoe E."/>
            <person name="Uhlig S."/>
            <person name="Proctor R.H."/>
        </authorList>
    </citation>
    <scope>NUCLEOTIDE SEQUENCE</scope>
    <source>
        <strain evidence="7">NRRL 20472</strain>
    </source>
</reference>
<sequence length="479" mass="53304">MYASVTTFKVAGLTQPRATAQIAYRSTRWLQHSTGVCRGAPTRYFASATTSTHHKKPEAVPPELAGSPPSRPWQGSETKAEAATSTSTGPSSRFYVPSVLLPAEAAKSGPVHKIHILGEDERSRFIAHALASVYNSVEMLSFRDMPKSRYRNIEKTQPDRTRKSAYAEKNAAFPEKEEEIRTDQTDRSHIDQLVVTGRGFEAVKAVASVKDRVDENTSICLLNDGMGVLERVREEVFKGTHSEPNFYLGHMSHALRFNRNRGSVKQLKAGRTVLTKADAVLEAAKDAHATVDQLNLMQSLKHVKLLKASLSTYEQWLQFKLPAMMFTAAVEPVCVLLDIPYNGMLTNRSAQRMMNELLDEMALVTGNLPEAQGSAELLAFLRGEGLKKFCYRRITGKANAPSDLLMRIGKGLQTDINYQNGYFLQRARVLGIHTPTNELMVHMIKAKRAEAAEKRKSIISLEEDSADSIRQRIRRMSGA</sequence>
<protein>
    <recommendedName>
        <fullName evidence="9">2-dehydropantoate 2-reductase</fullName>
    </recommendedName>
</protein>
<dbReference type="Pfam" id="PF08546">
    <property type="entry name" value="ApbA_C"/>
    <property type="match status" value="1"/>
</dbReference>
<feature type="region of interest" description="Disordered" evidence="4">
    <location>
        <begin position="49"/>
        <end position="90"/>
    </location>
</feature>
<keyword evidence="8" id="KW-1185">Reference proteome</keyword>
<organism evidence="7 8">
    <name type="scientific">Fusarium sarcochroum</name>
    <dbReference type="NCBI Taxonomy" id="1208366"/>
    <lineage>
        <taxon>Eukaryota</taxon>
        <taxon>Fungi</taxon>
        <taxon>Dikarya</taxon>
        <taxon>Ascomycota</taxon>
        <taxon>Pezizomycotina</taxon>
        <taxon>Sordariomycetes</taxon>
        <taxon>Hypocreomycetidae</taxon>
        <taxon>Hypocreales</taxon>
        <taxon>Nectriaceae</taxon>
        <taxon>Fusarium</taxon>
        <taxon>Fusarium lateritium species complex</taxon>
    </lineage>
</organism>
<dbReference type="InterPro" id="IPR050838">
    <property type="entry name" value="Ketopantoate_reductase"/>
</dbReference>
<evidence type="ECO:0000313" key="7">
    <source>
        <dbReference type="EMBL" id="KAF4952099.1"/>
    </source>
</evidence>
<reference evidence="7" key="2">
    <citation type="submission" date="2020-05" db="EMBL/GenBank/DDBJ databases">
        <authorList>
            <person name="Kim H.-S."/>
            <person name="Proctor R.H."/>
            <person name="Brown D.W."/>
        </authorList>
    </citation>
    <scope>NUCLEOTIDE SEQUENCE</scope>
    <source>
        <strain evidence="7">NRRL 20472</strain>
    </source>
</reference>
<dbReference type="GO" id="GO:0050661">
    <property type="term" value="F:NADP binding"/>
    <property type="evidence" value="ECO:0007669"/>
    <property type="project" value="TreeGrafter"/>
</dbReference>
<evidence type="ECO:0000256" key="4">
    <source>
        <dbReference type="SAM" id="MobiDB-lite"/>
    </source>
</evidence>
<dbReference type="Proteomes" id="UP000622797">
    <property type="component" value="Unassembled WGS sequence"/>
</dbReference>
<feature type="domain" description="Ketopantoate reductase C-terminal" evidence="6">
    <location>
        <begin position="323"/>
        <end position="447"/>
    </location>
</feature>